<feature type="chain" id="PRO_5033055124" evidence="1">
    <location>
        <begin position="22"/>
        <end position="148"/>
    </location>
</feature>
<dbReference type="PROSITE" id="PS51009">
    <property type="entry name" value="CYTCII"/>
    <property type="match status" value="1"/>
</dbReference>
<keyword evidence="3" id="KW-1185">Reference proteome</keyword>
<dbReference type="RefSeq" id="WP_184012950.1">
    <property type="nucleotide sequence ID" value="NZ_JACIJS010000011.1"/>
</dbReference>
<dbReference type="GO" id="GO:0020037">
    <property type="term" value="F:heme binding"/>
    <property type="evidence" value="ECO:0007669"/>
    <property type="project" value="InterPro"/>
</dbReference>
<dbReference type="Proteomes" id="UP000553766">
    <property type="component" value="Unassembled WGS sequence"/>
</dbReference>
<dbReference type="Pfam" id="PF01322">
    <property type="entry name" value="Cytochrom_C_2"/>
    <property type="match status" value="1"/>
</dbReference>
<reference evidence="2 3" key="1">
    <citation type="submission" date="2020-08" db="EMBL/GenBank/DDBJ databases">
        <title>Genomic Encyclopedia of Type Strains, Phase IV (KMG-IV): sequencing the most valuable type-strain genomes for metagenomic binning, comparative biology and taxonomic classification.</title>
        <authorList>
            <person name="Goeker M."/>
        </authorList>
    </citation>
    <scope>NUCLEOTIDE SEQUENCE [LARGE SCALE GENOMIC DNA]</scope>
    <source>
        <strain evidence="2 3">DSM 103377</strain>
    </source>
</reference>
<dbReference type="GO" id="GO:0009055">
    <property type="term" value="F:electron transfer activity"/>
    <property type="evidence" value="ECO:0007669"/>
    <property type="project" value="InterPro"/>
</dbReference>
<dbReference type="GO" id="GO:0005506">
    <property type="term" value="F:iron ion binding"/>
    <property type="evidence" value="ECO:0007669"/>
    <property type="project" value="InterPro"/>
</dbReference>
<dbReference type="InterPro" id="IPR010980">
    <property type="entry name" value="Cyt_c/b562"/>
</dbReference>
<comment type="caution">
    <text evidence="2">The sequence shown here is derived from an EMBL/GenBank/DDBJ whole genome shotgun (WGS) entry which is preliminary data.</text>
</comment>
<evidence type="ECO:0000256" key="1">
    <source>
        <dbReference type="SAM" id="SignalP"/>
    </source>
</evidence>
<sequence>MTKRAIAGFAALILSTGLVFAHTGATGIVKERMEHMSAVGEATKNIVQTARGRVERDDAALRAAAEAIRFHMQHAMMKFPEGSDGGVSEAAPAIWADPVAFQAEGDALIGLATEFVQTLDAGGDPMALVPQIGRSCQTCHERFRLSKD</sequence>
<feature type="signal peptide" evidence="1">
    <location>
        <begin position="1"/>
        <end position="21"/>
    </location>
</feature>
<dbReference type="GO" id="GO:0022900">
    <property type="term" value="P:electron transport chain"/>
    <property type="evidence" value="ECO:0007669"/>
    <property type="project" value="InterPro"/>
</dbReference>
<gene>
    <name evidence="2" type="ORF">FHS89_003034</name>
</gene>
<organism evidence="2 3">
    <name type="scientific">Rubricella aquisinus</name>
    <dbReference type="NCBI Taxonomy" id="2028108"/>
    <lineage>
        <taxon>Bacteria</taxon>
        <taxon>Pseudomonadati</taxon>
        <taxon>Pseudomonadota</taxon>
        <taxon>Alphaproteobacteria</taxon>
        <taxon>Rhodobacterales</taxon>
        <taxon>Paracoccaceae</taxon>
        <taxon>Rubricella</taxon>
    </lineage>
</organism>
<evidence type="ECO:0000313" key="3">
    <source>
        <dbReference type="Proteomes" id="UP000553766"/>
    </source>
</evidence>
<dbReference type="AlphaFoldDB" id="A0A840X0S8"/>
<protein>
    <submittedName>
        <fullName evidence="2">Cytochrome c556</fullName>
    </submittedName>
</protein>
<dbReference type="SUPFAM" id="SSF47175">
    <property type="entry name" value="Cytochromes"/>
    <property type="match status" value="1"/>
</dbReference>
<dbReference type="Gene3D" id="1.20.120.10">
    <property type="entry name" value="Cytochrome c/b562"/>
    <property type="match status" value="1"/>
</dbReference>
<evidence type="ECO:0000313" key="2">
    <source>
        <dbReference type="EMBL" id="MBB5516990.1"/>
    </source>
</evidence>
<accession>A0A840X0S8</accession>
<keyword evidence="1" id="KW-0732">Signal</keyword>
<dbReference type="InterPro" id="IPR002321">
    <property type="entry name" value="Cyt_c_II"/>
</dbReference>
<proteinExistence type="predicted"/>
<name>A0A840X0S8_9RHOB</name>
<dbReference type="EMBL" id="JACIJS010000011">
    <property type="protein sequence ID" value="MBB5516990.1"/>
    <property type="molecule type" value="Genomic_DNA"/>
</dbReference>